<dbReference type="PROSITE" id="PS51776">
    <property type="entry name" value="RH1"/>
    <property type="match status" value="1"/>
</dbReference>
<dbReference type="SUPFAM" id="SSF90257">
    <property type="entry name" value="Myosin rod fragments"/>
    <property type="match status" value="1"/>
</dbReference>
<keyword evidence="2" id="KW-0653">Protein transport</keyword>
<organism evidence="8 9">
    <name type="scientific">Acrobeloides nanus</name>
    <dbReference type="NCBI Taxonomy" id="290746"/>
    <lineage>
        <taxon>Eukaryota</taxon>
        <taxon>Metazoa</taxon>
        <taxon>Ecdysozoa</taxon>
        <taxon>Nematoda</taxon>
        <taxon>Chromadorea</taxon>
        <taxon>Rhabditida</taxon>
        <taxon>Tylenchina</taxon>
        <taxon>Cephalobomorpha</taxon>
        <taxon>Cephaloboidea</taxon>
        <taxon>Cephalobidae</taxon>
        <taxon>Acrobeloides</taxon>
    </lineage>
</organism>
<dbReference type="GO" id="GO:0046983">
    <property type="term" value="F:protein dimerization activity"/>
    <property type="evidence" value="ECO:0007669"/>
    <property type="project" value="InterPro"/>
</dbReference>
<proteinExistence type="predicted"/>
<dbReference type="GO" id="GO:0015031">
    <property type="term" value="P:protein transport"/>
    <property type="evidence" value="ECO:0007669"/>
    <property type="project" value="UniProtKB-KW"/>
</dbReference>
<protein>
    <submittedName>
        <fullName evidence="9">RILP-like protein</fullName>
    </submittedName>
</protein>
<dbReference type="Proteomes" id="UP000887540">
    <property type="component" value="Unplaced"/>
</dbReference>
<keyword evidence="1" id="KW-0813">Transport</keyword>
<evidence type="ECO:0000259" key="7">
    <source>
        <dbReference type="PROSITE" id="PS51777"/>
    </source>
</evidence>
<evidence type="ECO:0000313" key="9">
    <source>
        <dbReference type="WBParaSite" id="ACRNAN_scaffold2149.g15093.t1"/>
    </source>
</evidence>
<dbReference type="InterPro" id="IPR021563">
    <property type="entry name" value="RILP_dimer"/>
</dbReference>
<keyword evidence="3 4" id="KW-0175">Coiled coil</keyword>
<feature type="compositionally biased region" description="Low complexity" evidence="5">
    <location>
        <begin position="318"/>
        <end position="334"/>
    </location>
</feature>
<evidence type="ECO:0000256" key="3">
    <source>
        <dbReference type="ARBA" id="ARBA00023054"/>
    </source>
</evidence>
<dbReference type="InterPro" id="IPR034743">
    <property type="entry name" value="RH1"/>
</dbReference>
<dbReference type="Gene3D" id="6.10.230.10">
    <property type="match status" value="1"/>
</dbReference>
<keyword evidence="8" id="KW-1185">Reference proteome</keyword>
<name>A0A914DBY1_9BILA</name>
<dbReference type="AlphaFoldDB" id="A0A914DBY1"/>
<dbReference type="PANTHER" id="PTHR21502">
    <property type="entry name" value="ZINC FINGER PROTEIN DZIP1"/>
    <property type="match status" value="1"/>
</dbReference>
<feature type="coiled-coil region" evidence="4">
    <location>
        <begin position="169"/>
        <end position="304"/>
    </location>
</feature>
<dbReference type="GO" id="GO:0036064">
    <property type="term" value="C:ciliary basal body"/>
    <property type="evidence" value="ECO:0007669"/>
    <property type="project" value="TreeGrafter"/>
</dbReference>
<dbReference type="Pfam" id="PF09744">
    <property type="entry name" value="RH1"/>
    <property type="match status" value="1"/>
</dbReference>
<feature type="coiled-coil region" evidence="4">
    <location>
        <begin position="116"/>
        <end position="143"/>
    </location>
</feature>
<dbReference type="WBParaSite" id="ACRNAN_scaffold2149.g15093.t1">
    <property type="protein sequence ID" value="ACRNAN_scaffold2149.g15093.t1"/>
    <property type="gene ID" value="ACRNAN_scaffold2149.g15093"/>
</dbReference>
<dbReference type="GO" id="GO:0031267">
    <property type="term" value="F:small GTPase binding"/>
    <property type="evidence" value="ECO:0007669"/>
    <property type="project" value="TreeGrafter"/>
</dbReference>
<dbReference type="InterPro" id="IPR051241">
    <property type="entry name" value="DZIP_RILPL"/>
</dbReference>
<dbReference type="GO" id="GO:0051959">
    <property type="term" value="F:dynein light intermediate chain binding"/>
    <property type="evidence" value="ECO:0007669"/>
    <property type="project" value="TreeGrafter"/>
</dbReference>
<feature type="domain" description="RH1" evidence="6">
    <location>
        <begin position="9"/>
        <end position="97"/>
    </location>
</feature>
<dbReference type="CDD" id="cd14445">
    <property type="entry name" value="RILP-like"/>
    <property type="match status" value="1"/>
</dbReference>
<dbReference type="GO" id="GO:0060271">
    <property type="term" value="P:cilium assembly"/>
    <property type="evidence" value="ECO:0007669"/>
    <property type="project" value="TreeGrafter"/>
</dbReference>
<feature type="domain" description="RH2" evidence="7">
    <location>
        <begin position="269"/>
        <end position="342"/>
    </location>
</feature>
<accession>A0A914DBY1</accession>
<dbReference type="GO" id="GO:0005737">
    <property type="term" value="C:cytoplasm"/>
    <property type="evidence" value="ECO:0007669"/>
    <property type="project" value="TreeGrafter"/>
</dbReference>
<evidence type="ECO:0000259" key="6">
    <source>
        <dbReference type="PROSITE" id="PS51776"/>
    </source>
</evidence>
<dbReference type="PANTHER" id="PTHR21502:SF4">
    <property type="entry name" value="RILP-LIKE PROTEIN HOMOLOG"/>
    <property type="match status" value="1"/>
</dbReference>
<dbReference type="Gene3D" id="1.20.58.1770">
    <property type="match status" value="1"/>
</dbReference>
<reference evidence="9" key="1">
    <citation type="submission" date="2022-11" db="UniProtKB">
        <authorList>
            <consortium name="WormBaseParasite"/>
        </authorList>
    </citation>
    <scope>IDENTIFICATION</scope>
</reference>
<evidence type="ECO:0000256" key="4">
    <source>
        <dbReference type="SAM" id="Coils"/>
    </source>
</evidence>
<dbReference type="PROSITE" id="PS51777">
    <property type="entry name" value="RH2"/>
    <property type="match status" value="1"/>
</dbReference>
<dbReference type="Pfam" id="PF11461">
    <property type="entry name" value="RILP"/>
    <property type="match status" value="1"/>
</dbReference>
<evidence type="ECO:0000313" key="8">
    <source>
        <dbReference type="Proteomes" id="UP000887540"/>
    </source>
</evidence>
<evidence type="ECO:0000256" key="1">
    <source>
        <dbReference type="ARBA" id="ARBA00022448"/>
    </source>
</evidence>
<dbReference type="SUPFAM" id="SSF161256">
    <property type="entry name" value="RILP dimerisation region"/>
    <property type="match status" value="1"/>
</dbReference>
<dbReference type="InterPro" id="IPR034744">
    <property type="entry name" value="RH2"/>
</dbReference>
<evidence type="ECO:0000256" key="2">
    <source>
        <dbReference type="ARBA" id="ARBA00022927"/>
    </source>
</evidence>
<feature type="region of interest" description="Disordered" evidence="5">
    <location>
        <begin position="304"/>
        <end position="352"/>
    </location>
</feature>
<sequence>MSITIASPLPNSPPSSPSRQITVVDVYDLAASIGKDFELLIDQYGKESIHNLMPKVISALETLEAFANVNEKENAQIIDLQKTIECLEKEKQLRMQDKLRLEKDIVEVEESFKKEIDELWSMIRNLQGENKNLKNRLTTAKNEEITSNETAPVNDGEYQMIVDLKNVSIRQKDQKIKELQHDVEQSSSEVENLQNSIEKLIRQNKELLRKNGSLQKQGRILIQERNDLTKRVQQTEEDNFELRRILNDTSRACKDLEAQKNQLRDGDDVPRFTLAELREVLQEKNILKARVMELEEQLDFYRGKSTTSESQKDDELSRPSSSTSSTVDTSSNSTPASARSEEKSHCMFDSASSSDEQEFDFGIPKFKTTGTQTSISDYLRKDKPDAKYNKRNEECVVYGPINREPEEKLYPWKYQRKESGVRRFFRNLVTFNSSGFASPRRDSTSNNASTS</sequence>
<evidence type="ECO:0000256" key="5">
    <source>
        <dbReference type="SAM" id="MobiDB-lite"/>
    </source>
</evidence>